<evidence type="ECO:0000313" key="3">
    <source>
        <dbReference type="Proteomes" id="UP000759131"/>
    </source>
</evidence>
<dbReference type="EMBL" id="OC868720">
    <property type="protein sequence ID" value="CAD7634184.1"/>
    <property type="molecule type" value="Genomic_DNA"/>
</dbReference>
<keyword evidence="3" id="KW-1185">Reference proteome</keyword>
<evidence type="ECO:0000313" key="2">
    <source>
        <dbReference type="EMBL" id="CAD7634184.1"/>
    </source>
</evidence>
<reference evidence="2" key="1">
    <citation type="submission" date="2020-11" db="EMBL/GenBank/DDBJ databases">
        <authorList>
            <person name="Tran Van P."/>
        </authorList>
    </citation>
    <scope>NUCLEOTIDE SEQUENCE</scope>
</reference>
<proteinExistence type="predicted"/>
<feature type="chain" id="PRO_5035592032" evidence="1">
    <location>
        <begin position="21"/>
        <end position="213"/>
    </location>
</feature>
<sequence>MNSIINILFSICLIIVQVNCDENAIDYGEEANTDAVKLRVYSLVQPIGQLMDAAIKRYGNVGLPVPIGLYGDAKVFAIETIPWVFSQVKSIGNSTDRSRVTAQFLGEVHGFNYMSKRLDKIRKSADVVVKGSADELLNRLKGTEQFMLDSLDTEMSIASHPLWVAFHQRIKNFLTAEFPKLYSAIARLPTEDSKQKNIAVLLADLSHVTIPPL</sequence>
<feature type="signal peptide" evidence="1">
    <location>
        <begin position="1"/>
        <end position="20"/>
    </location>
</feature>
<name>A0A7R9L395_9ACAR</name>
<accession>A0A7R9L395</accession>
<evidence type="ECO:0000256" key="1">
    <source>
        <dbReference type="SAM" id="SignalP"/>
    </source>
</evidence>
<dbReference type="EMBL" id="CAJPIZ010014145">
    <property type="protein sequence ID" value="CAG2114614.1"/>
    <property type="molecule type" value="Genomic_DNA"/>
</dbReference>
<gene>
    <name evidence="2" type="ORF">OSB1V03_LOCUS14580</name>
</gene>
<keyword evidence="1" id="KW-0732">Signal</keyword>
<dbReference type="Proteomes" id="UP000759131">
    <property type="component" value="Unassembled WGS sequence"/>
</dbReference>
<protein>
    <submittedName>
        <fullName evidence="2">Uncharacterized protein</fullName>
    </submittedName>
</protein>
<dbReference type="AlphaFoldDB" id="A0A7R9L395"/>
<organism evidence="2">
    <name type="scientific">Medioppia subpectinata</name>
    <dbReference type="NCBI Taxonomy" id="1979941"/>
    <lineage>
        <taxon>Eukaryota</taxon>
        <taxon>Metazoa</taxon>
        <taxon>Ecdysozoa</taxon>
        <taxon>Arthropoda</taxon>
        <taxon>Chelicerata</taxon>
        <taxon>Arachnida</taxon>
        <taxon>Acari</taxon>
        <taxon>Acariformes</taxon>
        <taxon>Sarcoptiformes</taxon>
        <taxon>Oribatida</taxon>
        <taxon>Brachypylina</taxon>
        <taxon>Oppioidea</taxon>
        <taxon>Oppiidae</taxon>
        <taxon>Medioppia</taxon>
    </lineage>
</organism>